<evidence type="ECO:0000313" key="2">
    <source>
        <dbReference type="EMBL" id="SIR68392.1"/>
    </source>
</evidence>
<keyword evidence="3" id="KW-1185">Reference proteome</keyword>
<dbReference type="Proteomes" id="UP000186218">
    <property type="component" value="Unassembled WGS sequence"/>
</dbReference>
<reference evidence="2 3" key="1">
    <citation type="submission" date="2017-01" db="EMBL/GenBank/DDBJ databases">
        <authorList>
            <person name="Mah S.A."/>
            <person name="Swanson W.J."/>
            <person name="Moy G.W."/>
            <person name="Vacquier V.D."/>
        </authorList>
    </citation>
    <scope>NUCLEOTIDE SEQUENCE [LARGE SCALE GENOMIC DNA]</scope>
    <source>
        <strain evidence="2 3">CPCC 203464</strain>
    </source>
</reference>
<dbReference type="EMBL" id="FTNT01000001">
    <property type="protein sequence ID" value="SIR68392.1"/>
    <property type="molecule type" value="Genomic_DNA"/>
</dbReference>
<name>A0A1N7CXQ4_9NOCA</name>
<organism evidence="2 3">
    <name type="scientific">Williamsia sterculiae</name>
    <dbReference type="NCBI Taxonomy" id="1344003"/>
    <lineage>
        <taxon>Bacteria</taxon>
        <taxon>Bacillati</taxon>
        <taxon>Actinomycetota</taxon>
        <taxon>Actinomycetes</taxon>
        <taxon>Mycobacteriales</taxon>
        <taxon>Nocardiaceae</taxon>
        <taxon>Williamsia</taxon>
    </lineage>
</organism>
<accession>A0A1N7CXQ4</accession>
<dbReference type="AlphaFoldDB" id="A0A1N7CXQ4"/>
<protein>
    <submittedName>
        <fullName evidence="2">Diguanylate Cyclase and Two-component system sensory domain-containing protein</fullName>
    </submittedName>
</protein>
<proteinExistence type="predicted"/>
<dbReference type="STRING" id="1344003.SAMN05445060_0435"/>
<feature type="domain" description="DICT" evidence="1">
    <location>
        <begin position="268"/>
        <end position="381"/>
    </location>
</feature>
<evidence type="ECO:0000313" key="3">
    <source>
        <dbReference type="Proteomes" id="UP000186218"/>
    </source>
</evidence>
<evidence type="ECO:0000259" key="1">
    <source>
        <dbReference type="Pfam" id="PF10069"/>
    </source>
</evidence>
<dbReference type="Pfam" id="PF10069">
    <property type="entry name" value="DICT"/>
    <property type="match status" value="1"/>
</dbReference>
<sequence length="424" mass="44690">MDSGEDGGAAVDPDERFFRPPMTTVRYTPVHRLGDGSLAAIELRIGGRPGSAVEHATALRGAARTMRQHDALDRVKWDLARVAQQGVLPEGLFLLTLLDPSSVTELAPPDFATERRRQLVSVGVREVLENPGSVLRQVAAARAAGITLIVDGVGGDDGATVAVFLMEPDLVMTDPELLRRPVADVAAIAEVLSVYRETCPGTVAVIDGVDSPADRVTAMSMGGVLGVGSHYPAVVDPADLLDVPLRPLPQTAVQAPETGRGAFVAGESVYDLAAAGGHTRRMSRAFLESLTNHIEAQASTAGRSALVLGTFHTASDFTDEARVRWHGLADRTAFAGVYGVGTLQILDGNVRSAALTDGDPLADEWNVVVLGTHRAQLLSARPLDRGADGSGWGEPGDADVMLSVAQTVDRRVVARAARVILARF</sequence>
<gene>
    <name evidence="2" type="ORF">SAMN05445060_0435</name>
</gene>
<dbReference type="InterPro" id="IPR019278">
    <property type="entry name" value="DICT_dom"/>
</dbReference>